<accession>A0ABW9UCJ9</accession>
<evidence type="ECO:0000313" key="4">
    <source>
        <dbReference type="EMBL" id="MVQ36463.1"/>
    </source>
</evidence>
<gene>
    <name evidence="4" type="ORF">GON05_17785</name>
</gene>
<dbReference type="InterPro" id="IPR050768">
    <property type="entry name" value="UPF0353/GerABKA_families"/>
</dbReference>
<feature type="transmembrane region" description="Helical" evidence="3">
    <location>
        <begin position="372"/>
        <end position="390"/>
    </location>
</feature>
<dbReference type="PANTHER" id="PTHR22550">
    <property type="entry name" value="SPORE GERMINATION PROTEIN"/>
    <property type="match status" value="1"/>
</dbReference>
<keyword evidence="3" id="KW-1133">Transmembrane helix</keyword>
<sequence length="490" mass="55013">MLNNVYEALKDALRSDDFNQSTITKNKTTLHMSFLKSVINHEQLHHDVLDYIQCSTSDFHDLDDIKRLIPIEGIQFSSNLAEISLSLTKGSLFIQIGSNLNEGILINIADTNKGYRKNNLSEDEYSVIGPKVAFVEDIDTNLNLLRKEIISENLIFEELTKGSLSKSRVVIAYIDGITNPQHVNTLRQRLMEVDVDVVFDTSILDQIISDNSNTPFPLFTSTERVDRMKFNLLNGQVGVLSSGSPFGISGPATVFEFFFSPEDYYLPWVLGTFFRIIRFIGVIFTIFATPFYVSIITFHYSIVPKNMLGPIIESRSNVPFPPFLEVLIMEITVELLREAGARLPTKVGQTLGIVGGVVLGQAAVQAGLTSNILIIIVALSAVATFTTPIFKMANTIRFLRFPMIILAGAFGGLGVMVGSVFLLAHLLRLKSLGNPYLAPLYPFRYKDFKDGFVRSALSLTWSRPSFLRPLFLRRYQVQKHKDIENDYNNE</sequence>
<feature type="transmembrane region" description="Helical" evidence="3">
    <location>
        <begin position="402"/>
        <end position="427"/>
    </location>
</feature>
<reference evidence="4 5" key="1">
    <citation type="submission" date="2019-12" db="EMBL/GenBank/DDBJ databases">
        <authorList>
            <person name="Huq M.A."/>
        </authorList>
    </citation>
    <scope>NUCLEOTIDE SEQUENCE [LARGE SCALE GENOMIC DNA]</scope>
    <source>
        <strain evidence="4 5">MAH-34</strain>
    </source>
</reference>
<dbReference type="Pfam" id="PF03323">
    <property type="entry name" value="GerA"/>
    <property type="match status" value="1"/>
</dbReference>
<protein>
    <submittedName>
        <fullName evidence="4">Spore germination protein</fullName>
    </submittedName>
</protein>
<organism evidence="4 5">
    <name type="scientific">Paenibacillus anseongense</name>
    <dbReference type="NCBI Taxonomy" id="2682845"/>
    <lineage>
        <taxon>Bacteria</taxon>
        <taxon>Bacillati</taxon>
        <taxon>Bacillota</taxon>
        <taxon>Bacilli</taxon>
        <taxon>Bacillales</taxon>
        <taxon>Paenibacillaceae</taxon>
        <taxon>Paenibacillus</taxon>
    </lineage>
</organism>
<dbReference type="EMBL" id="WSEM01000016">
    <property type="protein sequence ID" value="MVQ36463.1"/>
    <property type="molecule type" value="Genomic_DNA"/>
</dbReference>
<evidence type="ECO:0000313" key="5">
    <source>
        <dbReference type="Proteomes" id="UP000467637"/>
    </source>
</evidence>
<dbReference type="PIRSF" id="PIRSF005690">
    <property type="entry name" value="GerBA"/>
    <property type="match status" value="1"/>
</dbReference>
<dbReference type="RefSeq" id="WP_181646194.1">
    <property type="nucleotide sequence ID" value="NZ_WSEM01000016.1"/>
</dbReference>
<name>A0ABW9UCJ9_9BACL</name>
<keyword evidence="2 3" id="KW-0472">Membrane</keyword>
<feature type="transmembrane region" description="Helical" evidence="3">
    <location>
        <begin position="276"/>
        <end position="300"/>
    </location>
</feature>
<proteinExistence type="inferred from homology"/>
<dbReference type="Proteomes" id="UP000467637">
    <property type="component" value="Unassembled WGS sequence"/>
</dbReference>
<evidence type="ECO:0000256" key="1">
    <source>
        <dbReference type="ARBA" id="ARBA00005278"/>
    </source>
</evidence>
<comment type="caution">
    <text evidence="4">The sequence shown here is derived from an EMBL/GenBank/DDBJ whole genome shotgun (WGS) entry which is preliminary data.</text>
</comment>
<comment type="similarity">
    <text evidence="1">Belongs to the GerABKA family.</text>
</comment>
<dbReference type="PANTHER" id="PTHR22550:SF5">
    <property type="entry name" value="LEUCINE ZIPPER PROTEIN 4"/>
    <property type="match status" value="1"/>
</dbReference>
<keyword evidence="3" id="KW-0812">Transmembrane</keyword>
<dbReference type="InterPro" id="IPR004995">
    <property type="entry name" value="Spore_Ger"/>
</dbReference>
<evidence type="ECO:0000256" key="3">
    <source>
        <dbReference type="SAM" id="Phobius"/>
    </source>
</evidence>
<evidence type="ECO:0000256" key="2">
    <source>
        <dbReference type="ARBA" id="ARBA00023136"/>
    </source>
</evidence>
<keyword evidence="5" id="KW-1185">Reference proteome</keyword>